<dbReference type="EMBL" id="JARIHO010000019">
    <property type="protein sequence ID" value="KAJ7347569.1"/>
    <property type="molecule type" value="Genomic_DNA"/>
</dbReference>
<dbReference type="Pfam" id="PF06863">
    <property type="entry name" value="DUF1254"/>
    <property type="match status" value="1"/>
</dbReference>
<dbReference type="PANTHER" id="PTHR36509">
    <property type="entry name" value="BLL3101 PROTEIN"/>
    <property type="match status" value="1"/>
</dbReference>
<evidence type="ECO:0000313" key="4">
    <source>
        <dbReference type="EMBL" id="KAJ7347569.1"/>
    </source>
</evidence>
<protein>
    <submittedName>
        <fullName evidence="4">Uncharacterized protein</fullName>
    </submittedName>
</protein>
<organism evidence="4 5">
    <name type="scientific">Mycena albidolilacea</name>
    <dbReference type="NCBI Taxonomy" id="1033008"/>
    <lineage>
        <taxon>Eukaryota</taxon>
        <taxon>Fungi</taxon>
        <taxon>Dikarya</taxon>
        <taxon>Basidiomycota</taxon>
        <taxon>Agaricomycotina</taxon>
        <taxon>Agaricomycetes</taxon>
        <taxon>Agaricomycetidae</taxon>
        <taxon>Agaricales</taxon>
        <taxon>Marasmiineae</taxon>
        <taxon>Mycenaceae</taxon>
        <taxon>Mycena</taxon>
    </lineage>
</organism>
<name>A0AAD7A2G6_9AGAR</name>
<gene>
    <name evidence="4" type="ORF">DFH08DRAFT_1002538</name>
</gene>
<accession>A0AAD7A2G6</accession>
<proteinExistence type="predicted"/>
<feature type="signal peptide" evidence="1">
    <location>
        <begin position="1"/>
        <end position="20"/>
    </location>
</feature>
<dbReference type="PANTHER" id="PTHR36509:SF2">
    <property type="entry name" value="BLL3101 PROTEIN"/>
    <property type="match status" value="1"/>
</dbReference>
<feature type="domain" description="DUF1214" evidence="2">
    <location>
        <begin position="345"/>
        <end position="455"/>
    </location>
</feature>
<keyword evidence="5" id="KW-1185">Reference proteome</keyword>
<dbReference type="AlphaFoldDB" id="A0AAD7A2G6"/>
<dbReference type="SUPFAM" id="SSF160935">
    <property type="entry name" value="VPA0735-like"/>
    <property type="match status" value="1"/>
</dbReference>
<dbReference type="InterPro" id="IPR010679">
    <property type="entry name" value="DUF1254"/>
</dbReference>
<evidence type="ECO:0000259" key="3">
    <source>
        <dbReference type="Pfam" id="PF06863"/>
    </source>
</evidence>
<evidence type="ECO:0000313" key="5">
    <source>
        <dbReference type="Proteomes" id="UP001218218"/>
    </source>
</evidence>
<evidence type="ECO:0000256" key="1">
    <source>
        <dbReference type="SAM" id="SignalP"/>
    </source>
</evidence>
<keyword evidence="1" id="KW-0732">Signal</keyword>
<dbReference type="Pfam" id="PF06742">
    <property type="entry name" value="DUF1214"/>
    <property type="match status" value="1"/>
</dbReference>
<dbReference type="InterPro" id="IPR037050">
    <property type="entry name" value="DUF1254_sf"/>
</dbReference>
<dbReference type="Proteomes" id="UP001218218">
    <property type="component" value="Unassembled WGS sequence"/>
</dbReference>
<sequence>MYLSVSLISALLFFSSKSAATSVVTSRISAQNATVEALVYAFPLQPYVTFANSVANHSGAQWTTNSLAHETTLANASFRTIILPNVDTLYSEALLDLSGADLVATMPAMEEGRFFVWPFYDLYGNNVCNIGTVTNSTPGKYLIQYRASNPGCAPAKGEYEGIITLPTVYGAAMLRIEVSNSSDAAHVVSAIQPQFSLATYSPAAVARAPMLTEALLNGNLSMANPPLYFMELLARVAAYNPPEDASDISRISAILEAAGISSTTHTYTQPAGVDLASAYTAAMGTIAAVSSTPADFISLGGGWMTTLPSLSGDFHTHYDVRASIALGAYLQLQSAEAIYPVYALNQHFSSNQTYVIEFFGKPLVNGFWSLTMYDGDGFLVPNPINRYSINDRGNMTYPNGTLVYGGDSPSDSNEPFYILLQSTDHAVLAEWESNWLPTPANSEEFHFILRWYGPTDSLTDGTYKYPNITAVSYLFLSRPLNVQTYLSEAQYRVARLSPTGIFFGETALTI</sequence>
<comment type="caution">
    <text evidence="4">The sequence shown here is derived from an EMBL/GenBank/DDBJ whole genome shotgun (WGS) entry which is preliminary data.</text>
</comment>
<dbReference type="InterPro" id="IPR010621">
    <property type="entry name" value="DUF1214"/>
</dbReference>
<dbReference type="Gene3D" id="2.60.40.1610">
    <property type="entry name" value="Domain of unknown function DUF1254"/>
    <property type="match status" value="1"/>
</dbReference>
<dbReference type="Gene3D" id="2.60.120.600">
    <property type="entry name" value="Domain of unknown function DUF1214, C-terminal domain"/>
    <property type="match status" value="1"/>
</dbReference>
<feature type="domain" description="DUF1254" evidence="3">
    <location>
        <begin position="65"/>
        <end position="197"/>
    </location>
</feature>
<dbReference type="InterPro" id="IPR037049">
    <property type="entry name" value="DUF1214_C_sf"/>
</dbReference>
<feature type="chain" id="PRO_5042291659" evidence="1">
    <location>
        <begin position="21"/>
        <end position="510"/>
    </location>
</feature>
<evidence type="ECO:0000259" key="2">
    <source>
        <dbReference type="Pfam" id="PF06742"/>
    </source>
</evidence>
<reference evidence="4" key="1">
    <citation type="submission" date="2023-03" db="EMBL/GenBank/DDBJ databases">
        <title>Massive genome expansion in bonnet fungi (Mycena s.s.) driven by repeated elements and novel gene families across ecological guilds.</title>
        <authorList>
            <consortium name="Lawrence Berkeley National Laboratory"/>
            <person name="Harder C.B."/>
            <person name="Miyauchi S."/>
            <person name="Viragh M."/>
            <person name="Kuo A."/>
            <person name="Thoen E."/>
            <person name="Andreopoulos B."/>
            <person name="Lu D."/>
            <person name="Skrede I."/>
            <person name="Drula E."/>
            <person name="Henrissat B."/>
            <person name="Morin E."/>
            <person name="Kohler A."/>
            <person name="Barry K."/>
            <person name="LaButti K."/>
            <person name="Morin E."/>
            <person name="Salamov A."/>
            <person name="Lipzen A."/>
            <person name="Mereny Z."/>
            <person name="Hegedus B."/>
            <person name="Baldrian P."/>
            <person name="Stursova M."/>
            <person name="Weitz H."/>
            <person name="Taylor A."/>
            <person name="Grigoriev I.V."/>
            <person name="Nagy L.G."/>
            <person name="Martin F."/>
            <person name="Kauserud H."/>
        </authorList>
    </citation>
    <scope>NUCLEOTIDE SEQUENCE</scope>
    <source>
        <strain evidence="4">CBHHK002</strain>
    </source>
</reference>